<feature type="domain" description="OmpR/PhoB-type" evidence="2">
    <location>
        <begin position="164"/>
        <end position="243"/>
    </location>
</feature>
<protein>
    <recommendedName>
        <fullName evidence="2">OmpR/PhoB-type domain-containing protein</fullName>
    </recommendedName>
</protein>
<dbReference type="InterPro" id="IPR011006">
    <property type="entry name" value="CheY-like_superfamily"/>
</dbReference>
<dbReference type="SUPFAM" id="SSF52172">
    <property type="entry name" value="CheY-like"/>
    <property type="match status" value="1"/>
</dbReference>
<organism evidence="3 4">
    <name type="scientific">Pollutimonas subterranea</name>
    <dbReference type="NCBI Taxonomy" id="2045210"/>
    <lineage>
        <taxon>Bacteria</taxon>
        <taxon>Pseudomonadati</taxon>
        <taxon>Pseudomonadota</taxon>
        <taxon>Betaproteobacteria</taxon>
        <taxon>Burkholderiales</taxon>
        <taxon>Alcaligenaceae</taxon>
        <taxon>Pollutimonas</taxon>
    </lineage>
</organism>
<comment type="caution">
    <text evidence="3">The sequence shown here is derived from an EMBL/GenBank/DDBJ whole genome shotgun (WGS) entry which is preliminary data.</text>
</comment>
<dbReference type="Proteomes" id="UP000234190">
    <property type="component" value="Unassembled WGS sequence"/>
</dbReference>
<dbReference type="InterPro" id="IPR016032">
    <property type="entry name" value="Sig_transdc_resp-reg_C-effctor"/>
</dbReference>
<dbReference type="RefSeq" id="WP_102073550.1">
    <property type="nucleotide sequence ID" value="NZ_PDNW01000005.1"/>
</dbReference>
<gene>
    <name evidence="3" type="ORF">CR159_08375</name>
</gene>
<dbReference type="AlphaFoldDB" id="A0A2N4U613"/>
<proteinExistence type="predicted"/>
<evidence type="ECO:0000256" key="1">
    <source>
        <dbReference type="ARBA" id="ARBA00023125"/>
    </source>
</evidence>
<dbReference type="GO" id="GO:0000160">
    <property type="term" value="P:phosphorelay signal transduction system"/>
    <property type="evidence" value="ECO:0007669"/>
    <property type="project" value="InterPro"/>
</dbReference>
<dbReference type="InterPro" id="IPR036388">
    <property type="entry name" value="WH-like_DNA-bd_sf"/>
</dbReference>
<keyword evidence="1" id="KW-0238">DNA-binding</keyword>
<dbReference type="SUPFAM" id="SSF46894">
    <property type="entry name" value="C-terminal effector domain of the bipartite response regulators"/>
    <property type="match status" value="1"/>
</dbReference>
<evidence type="ECO:0000313" key="3">
    <source>
        <dbReference type="EMBL" id="PLC50450.1"/>
    </source>
</evidence>
<accession>A0A2N4U613</accession>
<dbReference type="Gene3D" id="1.10.10.10">
    <property type="entry name" value="Winged helix-like DNA-binding domain superfamily/Winged helix DNA-binding domain"/>
    <property type="match status" value="1"/>
</dbReference>
<dbReference type="GO" id="GO:0006355">
    <property type="term" value="P:regulation of DNA-templated transcription"/>
    <property type="evidence" value="ECO:0007669"/>
    <property type="project" value="InterPro"/>
</dbReference>
<dbReference type="InterPro" id="IPR001867">
    <property type="entry name" value="OmpR/PhoB-type_DNA-bd"/>
</dbReference>
<evidence type="ECO:0000313" key="4">
    <source>
        <dbReference type="Proteomes" id="UP000234190"/>
    </source>
</evidence>
<dbReference type="OrthoDB" id="9149764at2"/>
<dbReference type="SMART" id="SM00862">
    <property type="entry name" value="Trans_reg_C"/>
    <property type="match status" value="1"/>
</dbReference>
<dbReference type="EMBL" id="PDNW01000005">
    <property type="protein sequence ID" value="PLC50450.1"/>
    <property type="molecule type" value="Genomic_DNA"/>
</dbReference>
<reference evidence="3 4" key="1">
    <citation type="submission" date="2017-10" db="EMBL/GenBank/DDBJ databases">
        <title>Two draft genome sequences of Pusillimonas sp. strains isolated from a nitrate- and radionuclide-contaminated groundwater in Russia.</title>
        <authorList>
            <person name="Grouzdev D.S."/>
            <person name="Tourova T.P."/>
            <person name="Goeva M.A."/>
            <person name="Babich T.L."/>
            <person name="Sokolova D.S."/>
            <person name="Abdullin R."/>
            <person name="Poltaraus A.B."/>
            <person name="Toshchakov S.V."/>
            <person name="Nazina T.N."/>
        </authorList>
    </citation>
    <scope>NUCLEOTIDE SEQUENCE [LARGE SCALE GENOMIC DNA]</scope>
    <source>
        <strain evidence="3 4">JR1/69-3-13</strain>
    </source>
</reference>
<keyword evidence="4" id="KW-1185">Reference proteome</keyword>
<evidence type="ECO:0000259" key="2">
    <source>
        <dbReference type="SMART" id="SM00862"/>
    </source>
</evidence>
<dbReference type="GO" id="GO:0003677">
    <property type="term" value="F:DNA binding"/>
    <property type="evidence" value="ECO:0007669"/>
    <property type="project" value="UniProtKB-KW"/>
</dbReference>
<sequence>MTPAPTVLVLNERPAKASQHHIAQLQGQGYIVIVCADLQALCEMAAQYRGQVTTPWVILLASSLVNNCMAANRLRKLFPSVGILALVTSGTEAVLTHTLHSGADNYCRYSASAALFMATLHPLVARAAAVDVSLDAAVPVPDVPAAQGHWALTEWGWVITGPQQQRIRLTAVERAFLAALFAAPGLRANHGRLLGAINSSCADNAPPYRHARLALLVSRLRRKFRTQGCVAPIQSVHRWGYMFTGRVSGQP</sequence>
<name>A0A2N4U613_9BURK</name>